<dbReference type="EMBL" id="CP014691">
    <property type="protein sequence ID" value="AQS87809.1"/>
    <property type="molecule type" value="Genomic_DNA"/>
</dbReference>
<keyword evidence="3" id="KW-1185">Reference proteome</keyword>
<protein>
    <submittedName>
        <fullName evidence="2">Uncharacterized protein</fullName>
    </submittedName>
</protein>
<dbReference type="AlphaFoldDB" id="A0A1U9KPY6"/>
<accession>A0A1U9KPY6</accession>
<name>A0A1U9KPY6_9PROT</name>
<dbReference type="STRING" id="320497.A0U93_07500"/>
<reference evidence="2 3" key="1">
    <citation type="submission" date="2016-03" db="EMBL/GenBank/DDBJ databases">
        <title>Acetic acid bacteria sequencing.</title>
        <authorList>
            <person name="Brandt J."/>
            <person name="Jakob F."/>
            <person name="Vogel R.F."/>
        </authorList>
    </citation>
    <scope>NUCLEOTIDE SEQUENCE [LARGE SCALE GENOMIC DNA]</scope>
    <source>
        <strain evidence="2 3">NBRC 101099</strain>
    </source>
</reference>
<gene>
    <name evidence="2" type="ORF">A0U93_07500</name>
</gene>
<proteinExistence type="predicted"/>
<dbReference type="Proteomes" id="UP000188604">
    <property type="component" value="Chromosome"/>
</dbReference>
<evidence type="ECO:0000313" key="2">
    <source>
        <dbReference type="EMBL" id="AQS87809.1"/>
    </source>
</evidence>
<dbReference type="KEGG" id="nch:A0U93_07500"/>
<organism evidence="2 3">
    <name type="scientific">Neoasaia chiangmaiensis</name>
    <dbReference type="NCBI Taxonomy" id="320497"/>
    <lineage>
        <taxon>Bacteria</taxon>
        <taxon>Pseudomonadati</taxon>
        <taxon>Pseudomonadota</taxon>
        <taxon>Alphaproteobacteria</taxon>
        <taxon>Acetobacterales</taxon>
        <taxon>Acetobacteraceae</taxon>
        <taxon>Neoasaia</taxon>
    </lineage>
</organism>
<feature type="region of interest" description="Disordered" evidence="1">
    <location>
        <begin position="1"/>
        <end position="33"/>
    </location>
</feature>
<evidence type="ECO:0000313" key="3">
    <source>
        <dbReference type="Proteomes" id="UP000188604"/>
    </source>
</evidence>
<evidence type="ECO:0000256" key="1">
    <source>
        <dbReference type="SAM" id="MobiDB-lite"/>
    </source>
</evidence>
<sequence>MKAFRRNAVERDVRRIQARRGNGPRKLGNQRPLRKKDNLSFGFSVNIACGGALDADTAICDFSKDHAS</sequence>